<dbReference type="EMBL" id="MW030555">
    <property type="protein sequence ID" value="QPI16318.1"/>
    <property type="molecule type" value="Genomic_DNA"/>
</dbReference>
<evidence type="ECO:0000256" key="1">
    <source>
        <dbReference type="SAM" id="Coils"/>
    </source>
</evidence>
<evidence type="ECO:0000313" key="3">
    <source>
        <dbReference type="EMBL" id="QPI16318.1"/>
    </source>
</evidence>
<evidence type="ECO:0000256" key="2">
    <source>
        <dbReference type="SAM" id="MobiDB-lite"/>
    </source>
</evidence>
<sequence>MADDLNITGEEVNIEASAPVDVVNNSEDVTTGINNSIAPVPTQDVEISNETNLPNEVNFDQPYPDTDFDVETFNSAITFATEGMPNMEINQPFKDMIDRAAVDLDKYPASIAPNNDINSIYPGRSGSSYDPFRQSSGIPDFNTSNGRRAIMSQSQDIVAKQFPNQTPGYKDPYHYGAKRYEMDRYYRHPRFADLGFHPFANNEEYFQKNSSKWDNFTRTRGQWSAMYGPAFTSGWRSLGDMFTGDTFSSDLIGAQAMDDAMRIGRSGSGGTRGFFNDLFLNSSYTVGIISSIALEELALFGAAAVQGGMNPAADALLVGRTAQNVGRLGSLFKLKTYTSAGKNMMQRLKQINTAKRFWAASRTSARALGNGMKSFLTPELLYQMNKVKAAAKAGDNMTQMAKGAAYFGGFYRDIRAVNAAWSESKMEAGLIELEERDQHYMDIKRAKNGVDPSMEEMEMVAGLAKGAALKTQFINMPLIYLSNKIVLDGALRGFKPLGRIMDESLSGPMGRILRNPKSVKSHFYDIGGGSTIMNALGLDIFRKMYKVGVKGSFKHLGATGLRYGTANVAEGLQELGQEATAAGVKAYYKGIYEQDLSTAMDVQLAEMVDSYQSGEDNMFSNFKNVDKMNKATSIMEAAGKGVGSQMSGQGMHTFMSGFLMGGMVQGPQKVLFETMPNIMRGVRDKVTGSTEMEDYRAQSEKFITNTVETLNKVYQDPNLYFDPKRINLLTQKELNSRMKGSSYADNVLEYMNDKDHAIFSSIYTVMQSGQLGAFREQVESFTTMDNQTIKEAFSDIASTPQKLRSRAQAMLDKMNEMEKTYESLKDEYVNPFDSKKYKKGTRKHQEETLRQIAYDHAKMMLMFSKDTFEQSLKRSNEIYESLASDPVLASISSGDIAALTSIKGLLSEIDLLEGDIKVETDPKRKKNKEKKLQLLQEYFDIFFDPENQTSRGGLVIYDVDGKVTNEGGNFDRRKIGKLKPAFVKYLKFLAEQNDDYVITSKVDETLKKIVDFGFLKGRSQDYFKAMENLMNPDNMVELAERMSLVMKGVWEDHKNKNNQLLRLKKYVDQQERIEFLKALSDKGIQPDAEQTKKFLEDGTIPNSYFDNEGVITPASDPAGWQAIESLQKNLRQMQGDREAELKQDEKAPTELEPLDENPQGGDILIPSDDEDDPVAKMEKQAARIAALQAFLDTDTNTSKLLKDKYDEYKEEWALSGLGALSTYPQWIRSSEGGAGILRSRYEMSKMYETESTSIKDEKTFEEWIDTNSKNPLLVGSNGLLTKNGVTHSDVSINKSKEVIKEDKFDSNEKILNPTAESGVFVVETTITEKDGTKTKYYTVVDKDNVNAATKYAALDPKGKSIKKSFSNKTDALNAAKFIERNLPKKSTFNFSTGTNGKPLSFTTGDIVVDSNGKKWMVRSTSGMIKNNNNLYLVPVDKKNAKKGDDSRIYRTEAQWKEEGWKKALVEKADLQADNITRLHMLEPIKFYPFQGKKVKPGFKLHERGKEDNRTQEEAKDDWQEFLRNLTPMEMLNLRVVLEKNPEYIKVQEEIKTKTFRTYRTNPGYKNNPDLATGANEYEVTLMLGNKPVGKLVGMGATILRDIDGSVINGQNITQKQAERLFITRNDKNAAATLRKRYAYADLIDKDFKAKLGKNSTGTFNLTDFPNIKFMISNDLSAFTNSKGENYSTPWEDLYHKTINGNVFIYDMRTVYDKEGNPSVQTELITDIDTTTPEGESREAGTQFEINQALNTYVKKGKEVKSIEGLKMGRYVAAIKLPNGTITFVELKSDKLETQQLNDILFGSEGILNQMQKTSDENFKDGKLKVKTDSYDPSQFNDEYNKDFERKFYVSLNPGEYLNIGVTQYGKLSVYYTNRKNSQNYKMTLSKEIMEGVTDINGFIQTINANWKADQKAESVKAKKNKSEYKEIKLELTEDKFVNNIPKVITSPESLVGVVSARIAPEIRTNIQAQFVYTDSAALQAATSSTVNRVEATEDVEVSEEISPESQELTNEIFEELLNLEFDIIPEGILNRIREKIINGEELTEQDLIVVEAYNAKDIGPLVEQSDISSSEAALKKKTVQTKTKKERERDGDNIEIERNAEIDEYYTTEEEGAMVANPEYGPVAEQIGQSWLMQKDKALALKYYERLMELDMTHQERHDKMLAWMEKKNFNMRKPLQYIENEIDRINAKYDAKIKKLEETVTDSNLQAESNNETIIAEINRKEKELKEAKKSFAFEMRKELEGKGITKSDLNKRIRLARRDDQILKDLQSGIDKLRNSLGYKIVDNFDGQDVEDIDVFTSWAIDNLPSFIQIEDIEDLGRRLKNNGITVGAFALELSKLTGGMNLVGKIYTSKLNPFKYHEAFHSVFRMLLNESEIKKYLKIAKYEKLAELKKEGKTLVQALSELKELSPVYQKMGRKELEDTLYEEYLADEFEKFKMDPRSSNTSSEVKSIFTRILEWIKNVFLSYSPNELNLLFNKIDTGKYKSVEIASNRFTTSDFVNSEILDNKSGITNVALKAIPMSRDFVYRPITINGVIQEKGKKIEIIKYFSQQEQNAMIGTVGAMYLTRVRDLSDQEGFTGEYNPDELLKETLDDYIERYNPEREDDFYSKRTDFLDIEDELTIFYEGLDNSFDNIASAVKTYLELFDVQVEDQLEQLEKEDFTAEGIVKAADAWDSEANQLGGFKSLSSEIRKFIATTTVKATDRFGVEYDQPVNYVDAYNGLLKSLKNTTNPKNMIAKMELFAQSNDNTEAVVDRIYDEIGFGALSSEQLVSGEYDLKNISNPLFFQSIIKGFTQFRIDYIFAENDAEKGVTNLYAANHKDDAHTQTDSWSQSYGAKFEEISKNKSEREKINTFLGGVGKSLNMGAEGSISDSVLQTRSVTISIRMNELLGIRLSPEYIKYSIVSSLENLTPMQARIKDAFGEAEPFTAEDIQEIKFSISSHSYVDGVYGSNLFLNIDDVVSDNDVLEDSSKVVPNELGDVKNKLKRMARGNAIFDESVGNTVFLDPKGNLIYAHQQPTMHLEKVAELNSEDAITALKNSDGFLESNYLLNNEKFKALARQGKLRISRIIGSKMVSLDVDENGNYKSGNGLDLNKKPGVSFGESSPAEFITNLVNSYLLDYNAATGKVKTTNYNTTDEFGNSISQDFASAIVDIKVIAESNTGDFISLPIIKAVEKTEGEVRITDEYISRMLNEVETEYNKISREVNKTEGYTEKTLDNYNDFKSINDINDEDPTKHKGAKLFKTGELLTGVY</sequence>
<keyword evidence="1" id="KW-0175">Coiled coil</keyword>
<feature type="region of interest" description="Disordered" evidence="2">
    <location>
        <begin position="1132"/>
        <end position="1161"/>
    </location>
</feature>
<protein>
    <submittedName>
        <fullName evidence="3">Uncharacterized protein</fullName>
    </submittedName>
</protein>
<feature type="coiled-coil region" evidence="1">
    <location>
        <begin position="2187"/>
        <end position="2239"/>
    </location>
</feature>
<name>A0A7S9XG69_9VIRU</name>
<reference evidence="3" key="1">
    <citation type="submission" date="2020-08" db="EMBL/GenBank/DDBJ databases">
        <title>Bridging the membrane lipid divide: bacteria of the FCB group superphylum have the potential to synthesize archaeal ether lipids.</title>
        <authorList>
            <person name="Villanueva L."/>
            <person name="von Meijenfeldt F.A.B."/>
            <person name="Westbye A.B."/>
            <person name="Yadav S."/>
            <person name="Hopmans E.C."/>
            <person name="Dutilh B.E."/>
            <person name="Sinninghe Damste J.S."/>
        </authorList>
    </citation>
    <scope>NUCLEOTIDE SEQUENCE</scope>
    <source>
        <strain evidence="3">NIOZ-UU157</strain>
    </source>
</reference>
<accession>A0A7S9XG69</accession>
<feature type="compositionally biased region" description="Basic and acidic residues" evidence="2">
    <location>
        <begin position="1134"/>
        <end position="1149"/>
    </location>
</feature>
<organism evidence="3">
    <name type="scientific">Virus NIOZ-UU157</name>
    <dbReference type="NCBI Taxonomy" id="2763269"/>
    <lineage>
        <taxon>Viruses</taxon>
    </lineage>
</organism>
<gene>
    <name evidence="3" type="ORF">NIOZUU157_00208</name>
</gene>
<proteinExistence type="predicted"/>